<evidence type="ECO:0000313" key="2">
    <source>
        <dbReference type="Proteomes" id="UP000809910"/>
    </source>
</evidence>
<sequence length="129" mass="14658">MRPELLEKITGNINQIKVNLADLHIDDDELLEVLNTIKQLKPTVTHIDLDNNNLGDKGAKILYEQLRGFNNIKELSLQFNHVGKEGAVELFGLKKTFPEIDILFHGNNITDVSEMDEIERLALEDSPRP</sequence>
<dbReference type="Gene3D" id="3.80.10.10">
    <property type="entry name" value="Ribonuclease Inhibitor"/>
    <property type="match status" value="1"/>
</dbReference>
<protein>
    <recommendedName>
        <fullName evidence="3">Ran GTPase-activating protein (RanGAP) involved in mRNA processing and transport</fullName>
    </recommendedName>
</protein>
<dbReference type="InterPro" id="IPR032675">
    <property type="entry name" value="LRR_dom_sf"/>
</dbReference>
<dbReference type="Pfam" id="PF13516">
    <property type="entry name" value="LRR_6"/>
    <property type="match status" value="2"/>
</dbReference>
<dbReference type="InterPro" id="IPR001611">
    <property type="entry name" value="Leu-rich_rpt"/>
</dbReference>
<dbReference type="SUPFAM" id="SSF52047">
    <property type="entry name" value="RNI-like"/>
    <property type="match status" value="1"/>
</dbReference>
<name>A0ABS1WEA8_9GAMM</name>
<proteinExistence type="predicted"/>
<keyword evidence="2" id="KW-1185">Reference proteome</keyword>
<reference evidence="1 2" key="1">
    <citation type="submission" date="2020-12" db="EMBL/GenBank/DDBJ databases">
        <title>WGS of Legionella: environmental sample.</title>
        <authorList>
            <person name="Cristino S."/>
            <person name="Girolamini L."/>
            <person name="Salaris S."/>
            <person name="Pascale M.R."/>
            <person name="Mazzotta M."/>
            <person name="Orsini M."/>
            <person name="Grottola A."/>
        </authorList>
    </citation>
    <scope>NUCLEOTIDE SEQUENCE [LARGE SCALE GENOMIC DNA]</scope>
    <source>
        <strain evidence="1 2">30cs62</strain>
    </source>
</reference>
<accession>A0ABS1WEA8</accession>
<evidence type="ECO:0008006" key="3">
    <source>
        <dbReference type="Google" id="ProtNLM"/>
    </source>
</evidence>
<dbReference type="Proteomes" id="UP000809910">
    <property type="component" value="Unassembled WGS sequence"/>
</dbReference>
<dbReference type="EMBL" id="JADWVN010000026">
    <property type="protein sequence ID" value="MBL7527699.1"/>
    <property type="molecule type" value="Genomic_DNA"/>
</dbReference>
<dbReference type="RefSeq" id="WP_203108800.1">
    <property type="nucleotide sequence ID" value="NZ_JADOBG010000010.1"/>
</dbReference>
<comment type="caution">
    <text evidence="1">The sequence shown here is derived from an EMBL/GenBank/DDBJ whole genome shotgun (WGS) entry which is preliminary data.</text>
</comment>
<gene>
    <name evidence="1" type="ORF">I5282_14120</name>
</gene>
<evidence type="ECO:0000313" key="1">
    <source>
        <dbReference type="EMBL" id="MBL7527699.1"/>
    </source>
</evidence>
<organism evidence="1 2">
    <name type="scientific">Legionella bononiensis</name>
    <dbReference type="NCBI Taxonomy" id="2793102"/>
    <lineage>
        <taxon>Bacteria</taxon>
        <taxon>Pseudomonadati</taxon>
        <taxon>Pseudomonadota</taxon>
        <taxon>Gammaproteobacteria</taxon>
        <taxon>Legionellales</taxon>
        <taxon>Legionellaceae</taxon>
        <taxon>Legionella</taxon>
    </lineage>
</organism>